<evidence type="ECO:0000256" key="2">
    <source>
        <dbReference type="ARBA" id="ARBA00022679"/>
    </source>
</evidence>
<gene>
    <name evidence="9" type="ORF">AMATHDRAFT_144238</name>
</gene>
<evidence type="ECO:0000256" key="3">
    <source>
        <dbReference type="ARBA" id="ARBA00022741"/>
    </source>
</evidence>
<organism evidence="9 10">
    <name type="scientific">Amanita thiersii Skay4041</name>
    <dbReference type="NCBI Taxonomy" id="703135"/>
    <lineage>
        <taxon>Eukaryota</taxon>
        <taxon>Fungi</taxon>
        <taxon>Dikarya</taxon>
        <taxon>Basidiomycota</taxon>
        <taxon>Agaricomycotina</taxon>
        <taxon>Agaricomycetes</taxon>
        <taxon>Agaricomycetidae</taxon>
        <taxon>Agaricales</taxon>
        <taxon>Pluteineae</taxon>
        <taxon>Amanitaceae</taxon>
        <taxon>Amanita</taxon>
    </lineage>
</organism>
<feature type="compositionally biased region" description="Polar residues" evidence="7">
    <location>
        <begin position="374"/>
        <end position="393"/>
    </location>
</feature>
<feature type="compositionally biased region" description="Low complexity" evidence="7">
    <location>
        <begin position="769"/>
        <end position="780"/>
    </location>
</feature>
<feature type="compositionally biased region" description="Pro residues" evidence="7">
    <location>
        <begin position="105"/>
        <end position="119"/>
    </location>
</feature>
<evidence type="ECO:0000256" key="7">
    <source>
        <dbReference type="SAM" id="MobiDB-lite"/>
    </source>
</evidence>
<evidence type="ECO:0000256" key="4">
    <source>
        <dbReference type="ARBA" id="ARBA00022777"/>
    </source>
</evidence>
<dbReference type="GO" id="GO:0004709">
    <property type="term" value="F:MAP kinase kinase kinase activity"/>
    <property type="evidence" value="ECO:0007669"/>
    <property type="project" value="UniProtKB-ARBA"/>
</dbReference>
<protein>
    <recommendedName>
        <fullName evidence="8">Protein kinase domain-containing protein</fullName>
    </recommendedName>
</protein>
<dbReference type="FunFam" id="3.30.200.20:FF:000387">
    <property type="entry name" value="Serine/threonine-protein kinase STE11"/>
    <property type="match status" value="1"/>
</dbReference>
<feature type="region of interest" description="Disordered" evidence="7">
    <location>
        <begin position="318"/>
        <end position="583"/>
    </location>
</feature>
<feature type="region of interest" description="Disordered" evidence="7">
    <location>
        <begin position="145"/>
        <end position="199"/>
    </location>
</feature>
<dbReference type="GO" id="GO:0000196">
    <property type="term" value="P:cell integrity MAPK cascade"/>
    <property type="evidence" value="ECO:0007669"/>
    <property type="project" value="UniProtKB-ARBA"/>
</dbReference>
<feature type="compositionally biased region" description="Polar residues" evidence="7">
    <location>
        <begin position="84"/>
        <end position="95"/>
    </location>
</feature>
<feature type="compositionally biased region" description="Basic and acidic residues" evidence="7">
    <location>
        <begin position="759"/>
        <end position="768"/>
    </location>
</feature>
<feature type="compositionally biased region" description="Acidic residues" evidence="7">
    <location>
        <begin position="20"/>
        <end position="31"/>
    </location>
</feature>
<feature type="region of interest" description="Disordered" evidence="7">
    <location>
        <begin position="720"/>
        <end position="920"/>
    </location>
</feature>
<feature type="compositionally biased region" description="Low complexity" evidence="7">
    <location>
        <begin position="799"/>
        <end position="821"/>
    </location>
</feature>
<keyword evidence="4" id="KW-0418">Kinase</keyword>
<feature type="compositionally biased region" description="Polar residues" evidence="7">
    <location>
        <begin position="509"/>
        <end position="519"/>
    </location>
</feature>
<accession>A0A2A9NN97</accession>
<evidence type="ECO:0000313" key="9">
    <source>
        <dbReference type="EMBL" id="PFH50794.1"/>
    </source>
</evidence>
<keyword evidence="2" id="KW-0808">Transferase</keyword>
<dbReference type="InterPro" id="IPR000719">
    <property type="entry name" value="Prot_kinase_dom"/>
</dbReference>
<sequence>MSDDPRATRLRRRLYIANPDPDDVDNSDDDPTNTRNINLSYHDSTNYQNTSWYPTPPYPPHQSPPLSRYPPPLFTSDLAPVPPQNQSHPGLSPSNTSSPAAEESTPPPTTPGLPPPPIDPVNNDMQTQEPSISVYVERTPIDTANCRPIKTIRASPFHQQGRGPRPAESHPRRPRTSPTTTIPDLHTPTSSQISTTLTPTIDKSETGKLLIVVTADSERYVTVDITGAKNAAFIRECIFSKLQICQDEEQSQYSIYKTEIGDFAIGGALTDDQLFSLCRDRGDNKGSLKFLISHKNAVVHEDPPRPYSPLISSVPPPVLPSSNIPPSPLRIKHRSRSRHGSVSSASEQMTTEATGYEADLDNADKDKDVHKSSGRYQQPQQTGHSNNMTSSANLRRPSGPLQRPSSPLRPIKVNTPSPVSLERSRPSEEAQASDRFAQPKNASSNPPPLSPLRPNFPILEDNVLPAPSTLPTHTRSGSDAGAEREQALKASEQQLENATRAWKARQKPSPGSSRENVIQMTVKDSRSRRDKLKPEPDENWVFVASGGESESNLLPPESRMSPSASRSHRQHNTPTRYGTAPYAGRTITIPNPPNRPPPPAPPRAAGVPVPPNYLVTWKGEEGGSRTSSTKLAKAAKSMDNLRAVFTYPSLATGSRRNPPQLPPSRSGGVTHYEHSYYGGLAAVGPKSFESSRPIRPLPLQGSTHSASLDLSQAAQPTNRTLYSSGASLSPNNEPFVRPQSAHGDSATSPSSSYLRHPRYTSEFHDNPRSPRSMSPSQSNPTSMISTSTSRQHYSDRSSDTYSGTETTRTTPPRSPASPLSPQCAPQRDGVDNALSNKLAVFDEDELSPRSTNRSSEATVKQEDRSRLTELLGHNSESTLIVPRHNEVEKGNPPSPSTGTSTATLTSPVSPYSQYDEESDSELGTLMWKKRPEDLKSHMRGPPLTVRIANAEENSSREQLQRSTANKAHSSTPKDKRPRGSTFTDMSDSTWAPRPPPEDMYDRLEEFFPEHDLDKPVIESGGTSPTSAEPSAALATVVPVPERKGGIRAKRSIRYVAEDFKKRINRTSRANPSTHVNDLRKRNTKLWGSRLEEVTTAYAKSGSTPSDSSASGFPTFKWVRGELIGKGTYGRVYLAMNANTGEMMAVKQVELPQTPSDRNDSRQASVVQALKLECETLKELDHPNIVQYLGFEETPSNLSIFLEYVPGGSVGSCLLKHGRFDENVTKSFTYQILDGLHYLHSQGILHRDLKADNILVEMSGICKISDFGISKRTDDIGGGAFTAMQGTVFWMAPEVINTQKKGYNFKVDIWSVGCVVLEMWAGKRPWTGEEMVAVMFKLYQSKLPPPVPDDVSLSELADDFRKRCFAINPEERATAVELMAHPYLKLPPAWHFIKFT</sequence>
<feature type="compositionally biased region" description="Basic residues" evidence="7">
    <location>
        <begin position="330"/>
        <end position="339"/>
    </location>
</feature>
<dbReference type="PROSITE" id="PS50011">
    <property type="entry name" value="PROTEIN_KINASE_DOM"/>
    <property type="match status" value="1"/>
</dbReference>
<evidence type="ECO:0000259" key="8">
    <source>
        <dbReference type="PROSITE" id="PS50011"/>
    </source>
</evidence>
<feature type="compositionally biased region" description="Basic and acidic residues" evidence="7">
    <location>
        <begin position="362"/>
        <end position="371"/>
    </location>
</feature>
<dbReference type="SMART" id="SM00220">
    <property type="entry name" value="S_TKc"/>
    <property type="match status" value="1"/>
</dbReference>
<feature type="compositionally biased region" description="Polar residues" evidence="7">
    <location>
        <begin position="34"/>
        <end position="53"/>
    </location>
</feature>
<feature type="compositionally biased region" description="Low complexity" evidence="7">
    <location>
        <begin position="896"/>
        <end position="907"/>
    </location>
</feature>
<feature type="compositionally biased region" description="Pro residues" evidence="7">
    <location>
        <begin position="54"/>
        <end position="73"/>
    </location>
</feature>
<feature type="region of interest" description="Disordered" evidence="7">
    <location>
        <begin position="687"/>
        <end position="708"/>
    </location>
</feature>
<feature type="region of interest" description="Disordered" evidence="7">
    <location>
        <begin position="1"/>
        <end position="126"/>
    </location>
</feature>
<feature type="region of interest" description="Disordered" evidence="7">
    <location>
        <begin position="947"/>
        <end position="999"/>
    </location>
</feature>
<dbReference type="Proteomes" id="UP000242287">
    <property type="component" value="Unassembled WGS sequence"/>
</dbReference>
<evidence type="ECO:0000256" key="1">
    <source>
        <dbReference type="ARBA" id="ARBA00006529"/>
    </source>
</evidence>
<feature type="region of interest" description="Disordered" evidence="7">
    <location>
        <begin position="649"/>
        <end position="672"/>
    </location>
</feature>
<dbReference type="InterPro" id="IPR050538">
    <property type="entry name" value="MAP_kinase_kinase_kinase"/>
</dbReference>
<feature type="domain" description="Protein kinase" evidence="8">
    <location>
        <begin position="1117"/>
        <end position="1383"/>
    </location>
</feature>
<name>A0A2A9NN97_9AGAR</name>
<dbReference type="EMBL" id="KZ301997">
    <property type="protein sequence ID" value="PFH50794.1"/>
    <property type="molecule type" value="Genomic_DNA"/>
</dbReference>
<dbReference type="Gene3D" id="1.10.510.10">
    <property type="entry name" value="Transferase(Phosphotransferase) domain 1"/>
    <property type="match status" value="1"/>
</dbReference>
<proteinExistence type="inferred from homology"/>
<keyword evidence="5 6" id="KW-0067">ATP-binding</keyword>
<reference evidence="9 10" key="1">
    <citation type="submission" date="2014-02" db="EMBL/GenBank/DDBJ databases">
        <title>Transposable element dynamics among asymbiotic and ectomycorrhizal Amanita fungi.</title>
        <authorList>
            <consortium name="DOE Joint Genome Institute"/>
            <person name="Hess J."/>
            <person name="Skrede I."/>
            <person name="Wolfe B."/>
            <person name="LaButti K."/>
            <person name="Ohm R.A."/>
            <person name="Grigoriev I.V."/>
            <person name="Pringle A."/>
        </authorList>
    </citation>
    <scope>NUCLEOTIDE SEQUENCE [LARGE SCALE GENOMIC DNA]</scope>
    <source>
        <strain evidence="9 10">SKay4041</strain>
    </source>
</reference>
<feature type="compositionally biased region" description="Basic and acidic residues" evidence="7">
    <location>
        <begin position="523"/>
        <end position="536"/>
    </location>
</feature>
<evidence type="ECO:0000313" key="10">
    <source>
        <dbReference type="Proteomes" id="UP000242287"/>
    </source>
</evidence>
<feature type="compositionally biased region" description="Polar residues" evidence="7">
    <location>
        <begin position="960"/>
        <end position="970"/>
    </location>
</feature>
<feature type="compositionally biased region" description="Polar residues" evidence="7">
    <location>
        <begin position="781"/>
        <end position="791"/>
    </location>
</feature>
<comment type="similarity">
    <text evidence="1">Belongs to the protein kinase superfamily. STE Ser/Thr protein kinase family. MAP kinase kinase kinase subfamily.</text>
</comment>
<dbReference type="InterPro" id="IPR008271">
    <property type="entry name" value="Ser/Thr_kinase_AS"/>
</dbReference>
<dbReference type="SUPFAM" id="SSF56112">
    <property type="entry name" value="Protein kinase-like (PK-like)"/>
    <property type="match status" value="1"/>
</dbReference>
<dbReference type="PROSITE" id="PS00108">
    <property type="entry name" value="PROTEIN_KINASE_ST"/>
    <property type="match status" value="1"/>
</dbReference>
<keyword evidence="3 6" id="KW-0547">Nucleotide-binding</keyword>
<keyword evidence="10" id="KW-1185">Reference proteome</keyword>
<feature type="compositionally biased region" description="Polar residues" evidence="7">
    <location>
        <begin position="980"/>
        <end position="989"/>
    </location>
</feature>
<dbReference type="PROSITE" id="PS00107">
    <property type="entry name" value="PROTEIN_KINASE_ATP"/>
    <property type="match status" value="1"/>
</dbReference>
<evidence type="ECO:0000256" key="6">
    <source>
        <dbReference type="PROSITE-ProRule" id="PRU10141"/>
    </source>
</evidence>
<feature type="compositionally biased region" description="Polar residues" evidence="7">
    <location>
        <begin position="848"/>
        <end position="858"/>
    </location>
</feature>
<evidence type="ECO:0000256" key="5">
    <source>
        <dbReference type="ARBA" id="ARBA00022840"/>
    </source>
</evidence>
<dbReference type="GO" id="GO:0005524">
    <property type="term" value="F:ATP binding"/>
    <property type="evidence" value="ECO:0007669"/>
    <property type="project" value="UniProtKB-UniRule"/>
</dbReference>
<dbReference type="PANTHER" id="PTHR48016:SF48">
    <property type="entry name" value="SERINE_THREONINE-PROTEIN KINASE BCK1_SLK1_SSP31"/>
    <property type="match status" value="1"/>
</dbReference>
<feature type="compositionally biased region" description="Pro residues" evidence="7">
    <location>
        <begin position="318"/>
        <end position="328"/>
    </location>
</feature>
<dbReference type="FunFam" id="1.10.510.10:FF:000182">
    <property type="entry name" value="MAP kinase kinase kinase mkh1"/>
    <property type="match status" value="1"/>
</dbReference>
<dbReference type="Pfam" id="PF00069">
    <property type="entry name" value="Pkinase"/>
    <property type="match status" value="1"/>
</dbReference>
<dbReference type="InterPro" id="IPR011009">
    <property type="entry name" value="Kinase-like_dom_sf"/>
</dbReference>
<feature type="binding site" evidence="6">
    <location>
        <position position="1146"/>
    </location>
    <ligand>
        <name>ATP</name>
        <dbReference type="ChEBI" id="CHEBI:30616"/>
    </ligand>
</feature>
<dbReference type="InterPro" id="IPR017441">
    <property type="entry name" value="Protein_kinase_ATP_BS"/>
</dbReference>
<feature type="compositionally biased region" description="Polar residues" evidence="7">
    <location>
        <begin position="187"/>
        <end position="199"/>
    </location>
</feature>
<dbReference type="STRING" id="703135.A0A2A9NN97"/>
<feature type="compositionally biased region" description="Polar residues" evidence="7">
    <location>
        <begin position="720"/>
        <end position="732"/>
    </location>
</feature>
<dbReference type="PANTHER" id="PTHR48016">
    <property type="entry name" value="MAP KINASE KINASE KINASE SSK2-RELATED-RELATED"/>
    <property type="match status" value="1"/>
</dbReference>
<dbReference type="OrthoDB" id="266718at2759"/>